<dbReference type="Proteomes" id="UP001529275">
    <property type="component" value="Unassembled WGS sequence"/>
</dbReference>
<gene>
    <name evidence="2" type="ORF">QUV98_02175</name>
</gene>
<evidence type="ECO:0000259" key="1">
    <source>
        <dbReference type="Pfam" id="PF01966"/>
    </source>
</evidence>
<dbReference type="EMBL" id="JAUDCK010000004">
    <property type="protein sequence ID" value="MDM8195119.1"/>
    <property type="molecule type" value="Genomic_DNA"/>
</dbReference>
<dbReference type="SUPFAM" id="SSF109604">
    <property type="entry name" value="HD-domain/PDEase-like"/>
    <property type="match status" value="1"/>
</dbReference>
<organism evidence="2 3">
    <name type="scientific">Massilimicrobiota timonensis</name>
    <dbReference type="NCBI Taxonomy" id="1776392"/>
    <lineage>
        <taxon>Bacteria</taxon>
        <taxon>Bacillati</taxon>
        <taxon>Bacillota</taxon>
        <taxon>Erysipelotrichia</taxon>
        <taxon>Erysipelotrichales</taxon>
        <taxon>Erysipelotrichaceae</taxon>
        <taxon>Massilimicrobiota</taxon>
    </lineage>
</organism>
<keyword evidence="3" id="KW-1185">Reference proteome</keyword>
<dbReference type="RefSeq" id="WP_289527217.1">
    <property type="nucleotide sequence ID" value="NZ_JAUDCK010000004.1"/>
</dbReference>
<evidence type="ECO:0000313" key="2">
    <source>
        <dbReference type="EMBL" id="MDM8195119.1"/>
    </source>
</evidence>
<feature type="domain" description="HD" evidence="1">
    <location>
        <begin position="54"/>
        <end position="120"/>
    </location>
</feature>
<protein>
    <submittedName>
        <fullName evidence="2">HD domain-containing protein</fullName>
    </submittedName>
</protein>
<accession>A0ABT7UG58</accession>
<evidence type="ECO:0000313" key="3">
    <source>
        <dbReference type="Proteomes" id="UP001529275"/>
    </source>
</evidence>
<sequence length="325" mass="38574">MSNSLYNLYHEFIPDYVQDIMKTSLFQRLKDVGMNCGMEYTQFEPFKDCRGVSRYNHSIGVALIVYHFTHDKHQTIAALLHDIATPVFAHVIDFMYHDYIHQETTENLTEEMIQKSLELQSIFEYYHIDSDKVMNYHDYPIADNDTPQLSADRLEYTLSNAVYYKIMTKEEIGNIYKHVQVNDSKDELIFDDFKIARLFTQVMLKCSLCYTSDENRYCMEYLARLMRLAINHHVCSYDDLYTTETQVIQKLISHSLTKELYENYTHFHKVLRSSFPQTGYLKVNAKKRYINPIVNHQRILDIDSKLNALVQEYLSDNFERYIKAI</sequence>
<dbReference type="InterPro" id="IPR003607">
    <property type="entry name" value="HD/PDEase_dom"/>
</dbReference>
<reference evidence="3" key="1">
    <citation type="submission" date="2023-06" db="EMBL/GenBank/DDBJ databases">
        <title>Identification and characterization of horizontal gene transfer across gut microbiota members of farm animals based on homology search.</title>
        <authorList>
            <person name="Zeman M."/>
            <person name="Kubasova T."/>
            <person name="Jahodarova E."/>
            <person name="Nykrynova M."/>
            <person name="Rychlik I."/>
        </authorList>
    </citation>
    <scope>NUCLEOTIDE SEQUENCE [LARGE SCALE GENOMIC DNA]</scope>
    <source>
        <strain evidence="3">ET341</strain>
    </source>
</reference>
<comment type="caution">
    <text evidence="2">The sequence shown here is derived from an EMBL/GenBank/DDBJ whole genome shotgun (WGS) entry which is preliminary data.</text>
</comment>
<proteinExistence type="predicted"/>
<dbReference type="CDD" id="cd00077">
    <property type="entry name" value="HDc"/>
    <property type="match status" value="1"/>
</dbReference>
<dbReference type="InterPro" id="IPR006674">
    <property type="entry name" value="HD_domain"/>
</dbReference>
<name>A0ABT7UG58_9FIRM</name>
<dbReference type="Gene3D" id="1.10.3210.10">
    <property type="entry name" value="Hypothetical protein af1432"/>
    <property type="match status" value="1"/>
</dbReference>
<dbReference type="Pfam" id="PF01966">
    <property type="entry name" value="HD"/>
    <property type="match status" value="1"/>
</dbReference>